<gene>
    <name evidence="1" type="ORF">M422DRAFT_264354</name>
</gene>
<dbReference type="PANTHER" id="PTHR36978">
    <property type="entry name" value="P-LOOP CONTAINING NUCLEOTIDE TRIPHOSPHATE HYDROLASE"/>
    <property type="match status" value="1"/>
</dbReference>
<dbReference type="EMBL" id="KN837210">
    <property type="protein sequence ID" value="KIJ33593.1"/>
    <property type="molecule type" value="Genomic_DNA"/>
</dbReference>
<dbReference type="InterPro" id="IPR027417">
    <property type="entry name" value="P-loop_NTPase"/>
</dbReference>
<evidence type="ECO:0000313" key="2">
    <source>
        <dbReference type="Proteomes" id="UP000054279"/>
    </source>
</evidence>
<evidence type="ECO:0008006" key="3">
    <source>
        <dbReference type="Google" id="ProtNLM"/>
    </source>
</evidence>
<reference evidence="1 2" key="1">
    <citation type="submission" date="2014-06" db="EMBL/GenBank/DDBJ databases">
        <title>Evolutionary Origins and Diversification of the Mycorrhizal Mutualists.</title>
        <authorList>
            <consortium name="DOE Joint Genome Institute"/>
            <consortium name="Mycorrhizal Genomics Consortium"/>
            <person name="Kohler A."/>
            <person name="Kuo A."/>
            <person name="Nagy L.G."/>
            <person name="Floudas D."/>
            <person name="Copeland A."/>
            <person name="Barry K.W."/>
            <person name="Cichocki N."/>
            <person name="Veneault-Fourrey C."/>
            <person name="LaButti K."/>
            <person name="Lindquist E.A."/>
            <person name="Lipzen A."/>
            <person name="Lundell T."/>
            <person name="Morin E."/>
            <person name="Murat C."/>
            <person name="Riley R."/>
            <person name="Ohm R."/>
            <person name="Sun H."/>
            <person name="Tunlid A."/>
            <person name="Henrissat B."/>
            <person name="Grigoriev I.V."/>
            <person name="Hibbett D.S."/>
            <person name="Martin F."/>
        </authorList>
    </citation>
    <scope>NUCLEOTIDE SEQUENCE [LARGE SCALE GENOMIC DNA]</scope>
    <source>
        <strain evidence="1 2">SS14</strain>
    </source>
</reference>
<proteinExistence type="predicted"/>
<keyword evidence="2" id="KW-1185">Reference proteome</keyword>
<protein>
    <recommendedName>
        <fullName evidence="3">Protein-tyrosine sulfotransferase</fullName>
    </recommendedName>
</protein>
<sequence>MSPSTQRENQPPIRVICLGLGRTGTVSLTAALEILGCGPCYHTSKWMDSRPSDYLKWVEQYEKGGDPELIDDILQGYVSVLDQPAANFPETLYRAYPEAKFILTTRDPKKWERSMKLTIQPVIEMFLAEAEPEEWHKYALIWNKLRRKLQPELLTDDLADVLVKHNKRVEELIPADQLLVYKVEDGWEPLIEFLGVPIPDVPFPNVNNTDMFRAIVKLPPLQ</sequence>
<dbReference type="Pfam" id="PF17784">
    <property type="entry name" value="Sulfotransfer_4"/>
    <property type="match status" value="1"/>
</dbReference>
<dbReference type="PANTHER" id="PTHR36978:SF4">
    <property type="entry name" value="P-LOOP CONTAINING NUCLEOSIDE TRIPHOSPHATE HYDROLASE PROTEIN"/>
    <property type="match status" value="1"/>
</dbReference>
<name>A0A0C9TTG7_SPHS4</name>
<dbReference type="HOGENOM" id="CLU_061199_2_0_1"/>
<accession>A0A0C9TTG7</accession>
<organism evidence="1 2">
    <name type="scientific">Sphaerobolus stellatus (strain SS14)</name>
    <dbReference type="NCBI Taxonomy" id="990650"/>
    <lineage>
        <taxon>Eukaryota</taxon>
        <taxon>Fungi</taxon>
        <taxon>Dikarya</taxon>
        <taxon>Basidiomycota</taxon>
        <taxon>Agaricomycotina</taxon>
        <taxon>Agaricomycetes</taxon>
        <taxon>Phallomycetidae</taxon>
        <taxon>Geastrales</taxon>
        <taxon>Sphaerobolaceae</taxon>
        <taxon>Sphaerobolus</taxon>
    </lineage>
</organism>
<dbReference type="Proteomes" id="UP000054279">
    <property type="component" value="Unassembled WGS sequence"/>
</dbReference>
<dbReference type="InterPro" id="IPR040632">
    <property type="entry name" value="Sulfotransfer_4"/>
</dbReference>
<evidence type="ECO:0000313" key="1">
    <source>
        <dbReference type="EMBL" id="KIJ33593.1"/>
    </source>
</evidence>
<dbReference type="OrthoDB" id="408152at2759"/>
<dbReference type="Gene3D" id="3.40.50.300">
    <property type="entry name" value="P-loop containing nucleotide triphosphate hydrolases"/>
    <property type="match status" value="1"/>
</dbReference>
<dbReference type="AlphaFoldDB" id="A0A0C9TTG7"/>
<dbReference type="SUPFAM" id="SSF52540">
    <property type="entry name" value="P-loop containing nucleoside triphosphate hydrolases"/>
    <property type="match status" value="1"/>
</dbReference>